<evidence type="ECO:0000256" key="1">
    <source>
        <dbReference type="SAM" id="SignalP"/>
    </source>
</evidence>
<dbReference type="AlphaFoldDB" id="A0AAV6UY63"/>
<protein>
    <submittedName>
        <fullName evidence="2">Uncharacterized protein</fullName>
    </submittedName>
</protein>
<sequence length="86" mass="9781">MSSKLFIAIFLVVTLAVTVKSISPCLKDTRKVQEKKEVAQDEEISCQRPHKLCKTDSQCCGNAKCTKRLRHSPHFPPTPVYVYIPY</sequence>
<proteinExistence type="predicted"/>
<reference evidence="2 3" key="1">
    <citation type="journal article" date="2022" name="Nat. Ecol. Evol.">
        <title>A masculinizing supergene underlies an exaggerated male reproductive morph in a spider.</title>
        <authorList>
            <person name="Hendrickx F."/>
            <person name="De Corte Z."/>
            <person name="Sonet G."/>
            <person name="Van Belleghem S.M."/>
            <person name="Kostlbacher S."/>
            <person name="Vangestel C."/>
        </authorList>
    </citation>
    <scope>NUCLEOTIDE SEQUENCE [LARGE SCALE GENOMIC DNA]</scope>
    <source>
        <strain evidence="2">W744_W776</strain>
    </source>
</reference>
<keyword evidence="3" id="KW-1185">Reference proteome</keyword>
<evidence type="ECO:0000313" key="3">
    <source>
        <dbReference type="Proteomes" id="UP000827092"/>
    </source>
</evidence>
<feature type="signal peptide" evidence="1">
    <location>
        <begin position="1"/>
        <end position="21"/>
    </location>
</feature>
<organism evidence="2 3">
    <name type="scientific">Oedothorax gibbosus</name>
    <dbReference type="NCBI Taxonomy" id="931172"/>
    <lineage>
        <taxon>Eukaryota</taxon>
        <taxon>Metazoa</taxon>
        <taxon>Ecdysozoa</taxon>
        <taxon>Arthropoda</taxon>
        <taxon>Chelicerata</taxon>
        <taxon>Arachnida</taxon>
        <taxon>Araneae</taxon>
        <taxon>Araneomorphae</taxon>
        <taxon>Entelegynae</taxon>
        <taxon>Araneoidea</taxon>
        <taxon>Linyphiidae</taxon>
        <taxon>Erigoninae</taxon>
        <taxon>Oedothorax</taxon>
    </lineage>
</organism>
<feature type="chain" id="PRO_5043809461" evidence="1">
    <location>
        <begin position="22"/>
        <end position="86"/>
    </location>
</feature>
<dbReference type="EMBL" id="JAFNEN010000230">
    <property type="protein sequence ID" value="KAG8188792.1"/>
    <property type="molecule type" value="Genomic_DNA"/>
</dbReference>
<gene>
    <name evidence="2" type="ORF">JTE90_009185</name>
</gene>
<keyword evidence="1" id="KW-0732">Signal</keyword>
<comment type="caution">
    <text evidence="2">The sequence shown here is derived from an EMBL/GenBank/DDBJ whole genome shotgun (WGS) entry which is preliminary data.</text>
</comment>
<name>A0AAV6UY63_9ARAC</name>
<dbReference type="Proteomes" id="UP000827092">
    <property type="component" value="Unassembled WGS sequence"/>
</dbReference>
<accession>A0AAV6UY63</accession>
<evidence type="ECO:0000313" key="2">
    <source>
        <dbReference type="EMBL" id="KAG8188792.1"/>
    </source>
</evidence>